<proteinExistence type="predicted"/>
<evidence type="ECO:0000313" key="1">
    <source>
        <dbReference type="EMBL" id="CEG42357.1"/>
    </source>
</evidence>
<accession>A0A0P1AM16</accession>
<protein>
    <submittedName>
        <fullName evidence="1">Uncharacterized protein</fullName>
    </submittedName>
</protein>
<sequence length="93" mass="10423">MAKGRYSRDKFCIFSGDGALLYKAKANMGDDVHQTVPNLIQAQKDSARLMKTIFVRHNVLEFTSTDLSKKHWHLACVGARRTLPRGEAQSNCA</sequence>
<organism evidence="1 2">
    <name type="scientific">Plasmopara halstedii</name>
    <name type="common">Downy mildew of sunflower</name>
    <dbReference type="NCBI Taxonomy" id="4781"/>
    <lineage>
        <taxon>Eukaryota</taxon>
        <taxon>Sar</taxon>
        <taxon>Stramenopiles</taxon>
        <taxon>Oomycota</taxon>
        <taxon>Peronosporomycetes</taxon>
        <taxon>Peronosporales</taxon>
        <taxon>Peronosporaceae</taxon>
        <taxon>Plasmopara</taxon>
    </lineage>
</organism>
<reference evidence="2" key="1">
    <citation type="submission" date="2014-09" db="EMBL/GenBank/DDBJ databases">
        <authorList>
            <person name="Sharma Rahul"/>
            <person name="Thines Marco"/>
        </authorList>
    </citation>
    <scope>NUCLEOTIDE SEQUENCE [LARGE SCALE GENOMIC DNA]</scope>
</reference>
<dbReference type="RefSeq" id="XP_024578726.1">
    <property type="nucleotide sequence ID" value="XM_024728228.1"/>
</dbReference>
<keyword evidence="2" id="KW-1185">Reference proteome</keyword>
<dbReference type="Proteomes" id="UP000054928">
    <property type="component" value="Unassembled WGS sequence"/>
</dbReference>
<dbReference type="AlphaFoldDB" id="A0A0P1AM16"/>
<name>A0A0P1AM16_PLAHL</name>
<evidence type="ECO:0000313" key="2">
    <source>
        <dbReference type="Proteomes" id="UP000054928"/>
    </source>
</evidence>
<dbReference type="GeneID" id="36407691"/>
<dbReference type="EMBL" id="CCYD01000610">
    <property type="protein sequence ID" value="CEG42357.1"/>
    <property type="molecule type" value="Genomic_DNA"/>
</dbReference>